<dbReference type="InterPro" id="IPR008271">
    <property type="entry name" value="Ser/Thr_kinase_AS"/>
</dbReference>
<evidence type="ECO:0000256" key="4">
    <source>
        <dbReference type="ARBA" id="ARBA00022741"/>
    </source>
</evidence>
<dbReference type="SMART" id="SM00220">
    <property type="entry name" value="S_TKc"/>
    <property type="match status" value="1"/>
</dbReference>
<gene>
    <name evidence="11" type="ORF">FGG08_004883</name>
</gene>
<feature type="compositionally biased region" description="Basic and acidic residues" evidence="9">
    <location>
        <begin position="678"/>
        <end position="695"/>
    </location>
</feature>
<keyword evidence="4" id="KW-0547">Nucleotide-binding</keyword>
<evidence type="ECO:0000313" key="12">
    <source>
        <dbReference type="Proteomes" id="UP000698800"/>
    </source>
</evidence>
<name>A0A9P8I4S4_9PEZI</name>
<keyword evidence="2" id="KW-0723">Serine/threonine-protein kinase</keyword>
<reference evidence="11" key="1">
    <citation type="submission" date="2021-03" db="EMBL/GenBank/DDBJ databases">
        <title>Comparative genomics and phylogenomic investigation of the class Geoglossomycetes provide insights into ecological specialization and systematics.</title>
        <authorList>
            <person name="Melie T."/>
            <person name="Pirro S."/>
            <person name="Miller A.N."/>
            <person name="Quandt A."/>
        </authorList>
    </citation>
    <scope>NUCLEOTIDE SEQUENCE</scope>
    <source>
        <strain evidence="11">GBOQ0MN5Z8</strain>
    </source>
</reference>
<evidence type="ECO:0000256" key="3">
    <source>
        <dbReference type="ARBA" id="ARBA00022679"/>
    </source>
</evidence>
<feature type="region of interest" description="Disordered" evidence="9">
    <location>
        <begin position="663"/>
        <end position="715"/>
    </location>
</feature>
<evidence type="ECO:0000256" key="2">
    <source>
        <dbReference type="ARBA" id="ARBA00022527"/>
    </source>
</evidence>
<keyword evidence="12" id="KW-1185">Reference proteome</keyword>
<feature type="region of interest" description="Disordered" evidence="9">
    <location>
        <begin position="390"/>
        <end position="490"/>
    </location>
</feature>
<feature type="compositionally biased region" description="Polar residues" evidence="9">
    <location>
        <begin position="411"/>
        <end position="427"/>
    </location>
</feature>
<dbReference type="CDD" id="cd00180">
    <property type="entry name" value="PKc"/>
    <property type="match status" value="1"/>
</dbReference>
<comment type="caution">
    <text evidence="11">The sequence shown here is derived from an EMBL/GenBank/DDBJ whole genome shotgun (WGS) entry which is preliminary data.</text>
</comment>
<proteinExistence type="predicted"/>
<evidence type="ECO:0000256" key="9">
    <source>
        <dbReference type="SAM" id="MobiDB-lite"/>
    </source>
</evidence>
<feature type="compositionally biased region" description="Polar residues" evidence="9">
    <location>
        <begin position="434"/>
        <end position="446"/>
    </location>
</feature>
<dbReference type="AlphaFoldDB" id="A0A9P8I4S4"/>
<dbReference type="PROSITE" id="PS00108">
    <property type="entry name" value="PROTEIN_KINASE_ST"/>
    <property type="match status" value="1"/>
</dbReference>
<dbReference type="SUPFAM" id="SSF56112">
    <property type="entry name" value="Protein kinase-like (PK-like)"/>
    <property type="match status" value="1"/>
</dbReference>
<dbReference type="Proteomes" id="UP000698800">
    <property type="component" value="Unassembled WGS sequence"/>
</dbReference>
<evidence type="ECO:0000256" key="6">
    <source>
        <dbReference type="ARBA" id="ARBA00022840"/>
    </source>
</evidence>
<dbReference type="PROSITE" id="PS50011">
    <property type="entry name" value="PROTEIN_KINASE_DOM"/>
    <property type="match status" value="1"/>
</dbReference>
<evidence type="ECO:0000256" key="5">
    <source>
        <dbReference type="ARBA" id="ARBA00022777"/>
    </source>
</evidence>
<evidence type="ECO:0000313" key="11">
    <source>
        <dbReference type="EMBL" id="KAH0538550.1"/>
    </source>
</evidence>
<dbReference type="GO" id="GO:0004674">
    <property type="term" value="F:protein serine/threonine kinase activity"/>
    <property type="evidence" value="ECO:0007669"/>
    <property type="project" value="UniProtKB-KW"/>
</dbReference>
<protein>
    <recommendedName>
        <fullName evidence="1">non-specific serine/threonine protein kinase</fullName>
        <ecNumber evidence="1">2.7.11.1</ecNumber>
    </recommendedName>
</protein>
<sequence length="715" mass="79628">MMQNAVVSDIEFRRRQMQGMSRKEARSNVWDDWSGRGSHLDFGPQETIPLQQEDELGSGSFGLVYKTICGDVALAWKRKRRDSIERKEIDNLMKLSHIHIVKLVGTFTHRMTMNILLWPVAVCDLGTFFKDLDIFKENKTLKDFSKTNPDPIYHFKALGIDVLSCAKAEVSASRWLYQCFGCLAGAICYLHRKEIRHKDLKPSNILLTPKGIRLTDFGSSTDFSSLESSQTNNGDPGTPKYCAPEVAGRRDSGRPADIFSLGCIFLEMFWSSCMHGQAMKDLASIFPAKNTSFQANVDLVQKMCLEFIPSAIADRRVMAVQHLLLVVRQMLDAKPELRPEASDIRSKLVLIEELRNQDEWSLHRHCCEHPHVTPKFPGSIDLKKSLEERDQPVAPPHIRTVPMGRGPHPTGNGNPTNAPTSHSQLQQDAAPENQPETDSFDVNSQPSSSEEGSSTGHHYGELESDMDGSQAAGRAAELQMEFEESENQPPMIDVPGSCDASKDTVSKSPRGLVSALPLIENYIPEIENHISEVESHILKVEISHEPAVIELQATRLARELDVAGADSNAENHTPEAEVSHELAATEPQAARLVSVHNILGINISTEHQPPYAQPPEVEVNHKLAAIEPQAVKLASEHNILSVDVNTEHQLPYAQPSEMGVRPLAVQLPDPTPPSNQTERSETGPPERLRDTKALDDQCQPQRRKFGSKNPFRTTW</sequence>
<feature type="compositionally biased region" description="Low complexity" evidence="9">
    <location>
        <begin position="447"/>
        <end position="457"/>
    </location>
</feature>
<keyword evidence="5" id="KW-0418">Kinase</keyword>
<evidence type="ECO:0000256" key="8">
    <source>
        <dbReference type="ARBA" id="ARBA00048679"/>
    </source>
</evidence>
<dbReference type="Gene3D" id="3.30.200.20">
    <property type="entry name" value="Phosphorylase Kinase, domain 1"/>
    <property type="match status" value="1"/>
</dbReference>
<evidence type="ECO:0000256" key="1">
    <source>
        <dbReference type="ARBA" id="ARBA00012513"/>
    </source>
</evidence>
<evidence type="ECO:0000256" key="7">
    <source>
        <dbReference type="ARBA" id="ARBA00047899"/>
    </source>
</evidence>
<dbReference type="Gene3D" id="1.10.510.10">
    <property type="entry name" value="Transferase(Phosphotransferase) domain 1"/>
    <property type="match status" value="1"/>
</dbReference>
<dbReference type="EC" id="2.7.11.1" evidence="1"/>
<dbReference type="GO" id="GO:0005634">
    <property type="term" value="C:nucleus"/>
    <property type="evidence" value="ECO:0007669"/>
    <property type="project" value="TreeGrafter"/>
</dbReference>
<dbReference type="PANTHER" id="PTHR43671:SF98">
    <property type="entry name" value="SERINE_THREONINE-PROTEIN KINASE NEK11"/>
    <property type="match status" value="1"/>
</dbReference>
<dbReference type="GO" id="GO:0005524">
    <property type="term" value="F:ATP binding"/>
    <property type="evidence" value="ECO:0007669"/>
    <property type="project" value="UniProtKB-KW"/>
</dbReference>
<evidence type="ECO:0000259" key="10">
    <source>
        <dbReference type="PROSITE" id="PS50011"/>
    </source>
</evidence>
<dbReference type="InterPro" id="IPR050660">
    <property type="entry name" value="NEK_Ser/Thr_kinase"/>
</dbReference>
<dbReference type="EMBL" id="JAGHQL010000105">
    <property type="protein sequence ID" value="KAH0538550.1"/>
    <property type="molecule type" value="Genomic_DNA"/>
</dbReference>
<dbReference type="PANTHER" id="PTHR43671">
    <property type="entry name" value="SERINE/THREONINE-PROTEIN KINASE NEK"/>
    <property type="match status" value="1"/>
</dbReference>
<dbReference type="Pfam" id="PF00069">
    <property type="entry name" value="Pkinase"/>
    <property type="match status" value="1"/>
</dbReference>
<dbReference type="InterPro" id="IPR000719">
    <property type="entry name" value="Prot_kinase_dom"/>
</dbReference>
<keyword evidence="6" id="KW-0067">ATP-binding</keyword>
<organism evidence="11 12">
    <name type="scientific">Glutinoglossum americanum</name>
    <dbReference type="NCBI Taxonomy" id="1670608"/>
    <lineage>
        <taxon>Eukaryota</taxon>
        <taxon>Fungi</taxon>
        <taxon>Dikarya</taxon>
        <taxon>Ascomycota</taxon>
        <taxon>Pezizomycotina</taxon>
        <taxon>Geoglossomycetes</taxon>
        <taxon>Geoglossales</taxon>
        <taxon>Geoglossaceae</taxon>
        <taxon>Glutinoglossum</taxon>
    </lineage>
</organism>
<dbReference type="OrthoDB" id="4062651at2759"/>
<comment type="catalytic activity">
    <reaction evidence="7">
        <text>L-threonyl-[protein] + ATP = O-phospho-L-threonyl-[protein] + ADP + H(+)</text>
        <dbReference type="Rhea" id="RHEA:46608"/>
        <dbReference type="Rhea" id="RHEA-COMP:11060"/>
        <dbReference type="Rhea" id="RHEA-COMP:11605"/>
        <dbReference type="ChEBI" id="CHEBI:15378"/>
        <dbReference type="ChEBI" id="CHEBI:30013"/>
        <dbReference type="ChEBI" id="CHEBI:30616"/>
        <dbReference type="ChEBI" id="CHEBI:61977"/>
        <dbReference type="ChEBI" id="CHEBI:456216"/>
        <dbReference type="EC" id="2.7.11.1"/>
    </reaction>
</comment>
<dbReference type="InterPro" id="IPR011009">
    <property type="entry name" value="Kinase-like_dom_sf"/>
</dbReference>
<comment type="catalytic activity">
    <reaction evidence="8">
        <text>L-seryl-[protein] + ATP = O-phospho-L-seryl-[protein] + ADP + H(+)</text>
        <dbReference type="Rhea" id="RHEA:17989"/>
        <dbReference type="Rhea" id="RHEA-COMP:9863"/>
        <dbReference type="Rhea" id="RHEA-COMP:11604"/>
        <dbReference type="ChEBI" id="CHEBI:15378"/>
        <dbReference type="ChEBI" id="CHEBI:29999"/>
        <dbReference type="ChEBI" id="CHEBI:30616"/>
        <dbReference type="ChEBI" id="CHEBI:83421"/>
        <dbReference type="ChEBI" id="CHEBI:456216"/>
        <dbReference type="EC" id="2.7.11.1"/>
    </reaction>
</comment>
<accession>A0A9P8I4S4</accession>
<feature type="domain" description="Protein kinase" evidence="10">
    <location>
        <begin position="50"/>
        <end position="350"/>
    </location>
</feature>
<keyword evidence="3" id="KW-0808">Transferase</keyword>